<organism evidence="1">
    <name type="scientific">human gut metagenome</name>
    <dbReference type="NCBI Taxonomy" id="408170"/>
    <lineage>
        <taxon>unclassified sequences</taxon>
        <taxon>metagenomes</taxon>
        <taxon>organismal metagenomes</taxon>
    </lineage>
</organism>
<dbReference type="PANTHER" id="PTHR15004">
    <property type="entry name" value="GLUTAMYL-TRNA(GLN) AMIDOTRANSFERASE SUBUNIT C, MITOCHONDRIAL"/>
    <property type="match status" value="1"/>
</dbReference>
<keyword evidence="1" id="KW-0436">Ligase</keyword>
<dbReference type="AlphaFoldDB" id="K1SIW0"/>
<accession>K1SIW0</accession>
<name>K1SIW0_9ZZZZ</name>
<dbReference type="Gene3D" id="1.10.20.60">
    <property type="entry name" value="Glu-tRNAGln amidotransferase C subunit, N-terminal domain"/>
    <property type="match status" value="1"/>
</dbReference>
<proteinExistence type="predicted"/>
<reference evidence="1" key="1">
    <citation type="journal article" date="2013" name="Environ. Microbiol.">
        <title>Microbiota from the distal guts of lean and obese adolescents exhibit partial functional redundancy besides clear differences in community structure.</title>
        <authorList>
            <person name="Ferrer M."/>
            <person name="Ruiz A."/>
            <person name="Lanza F."/>
            <person name="Haange S.B."/>
            <person name="Oberbach A."/>
            <person name="Till H."/>
            <person name="Bargiela R."/>
            <person name="Campoy C."/>
            <person name="Segura M.T."/>
            <person name="Richter M."/>
            <person name="von Bergen M."/>
            <person name="Seifert J."/>
            <person name="Suarez A."/>
        </authorList>
    </citation>
    <scope>NUCLEOTIDE SEQUENCE</scope>
</reference>
<gene>
    <name evidence="1" type="ORF">LEA_19460</name>
</gene>
<keyword evidence="1" id="KW-0808">Transferase</keyword>
<protein>
    <submittedName>
        <fullName evidence="1">Glu-tRNAGln amidotransferase, C subunit</fullName>
        <ecNumber evidence="1">6.3.5.-</ecNumber>
    </submittedName>
</protein>
<dbReference type="InterPro" id="IPR036113">
    <property type="entry name" value="Asp/Glu-ADT_sf_sub_c"/>
</dbReference>
<evidence type="ECO:0000313" key="1">
    <source>
        <dbReference type="EMBL" id="EKC47271.1"/>
    </source>
</evidence>
<dbReference type="GO" id="GO:0070681">
    <property type="term" value="P:glutaminyl-tRNAGln biosynthesis via transamidation"/>
    <property type="evidence" value="ECO:0007669"/>
    <property type="project" value="TreeGrafter"/>
</dbReference>
<dbReference type="EC" id="6.3.5.-" evidence="1"/>
<dbReference type="GO" id="GO:0016874">
    <property type="term" value="F:ligase activity"/>
    <property type="evidence" value="ECO:0007669"/>
    <property type="project" value="UniProtKB-KW"/>
</dbReference>
<dbReference type="SUPFAM" id="SSF141000">
    <property type="entry name" value="Glu-tRNAGln amidotransferase C subunit"/>
    <property type="match status" value="1"/>
</dbReference>
<dbReference type="PANTHER" id="PTHR15004:SF0">
    <property type="entry name" value="GLUTAMYL-TRNA(GLN) AMIDOTRANSFERASE SUBUNIT C, MITOCHONDRIAL"/>
    <property type="match status" value="1"/>
</dbReference>
<dbReference type="GO" id="GO:0006450">
    <property type="term" value="P:regulation of translational fidelity"/>
    <property type="evidence" value="ECO:0007669"/>
    <property type="project" value="InterPro"/>
</dbReference>
<dbReference type="GO" id="GO:0016740">
    <property type="term" value="F:transferase activity"/>
    <property type="evidence" value="ECO:0007669"/>
    <property type="project" value="UniProtKB-KW"/>
</dbReference>
<sequence length="91" mass="10228">MTIDRSLVEYLEKLGRIHLSEEERSASEKDLQSILSYIDTLNELDTDGVEPASHSFPVANVMRDDTVTNGADTENILEKCSAKSRRLLCRS</sequence>
<comment type="caution">
    <text evidence="1">The sequence shown here is derived from an EMBL/GenBank/DDBJ whole genome shotgun (WGS) entry which is preliminary data.</text>
</comment>
<dbReference type="InterPro" id="IPR003837">
    <property type="entry name" value="GatC"/>
</dbReference>
<dbReference type="EMBL" id="AJWY01013382">
    <property type="protein sequence ID" value="EKC47271.1"/>
    <property type="molecule type" value="Genomic_DNA"/>
</dbReference>
<feature type="non-terminal residue" evidence="1">
    <location>
        <position position="91"/>
    </location>
</feature>
<dbReference type="NCBIfam" id="TIGR00135">
    <property type="entry name" value="gatC"/>
    <property type="match status" value="1"/>
</dbReference>
<dbReference type="Pfam" id="PF02686">
    <property type="entry name" value="GatC"/>
    <property type="match status" value="1"/>
</dbReference>